<evidence type="ECO:0000256" key="8">
    <source>
        <dbReference type="RuleBase" id="RU003935"/>
    </source>
</evidence>
<dbReference type="EMBL" id="KT006995">
    <property type="protein sequence ID" value="AKQ02166.1"/>
    <property type="molecule type" value="Genomic_DNA"/>
</dbReference>
<evidence type="ECO:0000256" key="1">
    <source>
        <dbReference type="ARBA" id="ARBA00006700"/>
    </source>
</evidence>
<dbReference type="GO" id="GO:0019843">
    <property type="term" value="F:rRNA binding"/>
    <property type="evidence" value="ECO:0007669"/>
    <property type="project" value="UniProtKB-KW"/>
</dbReference>
<evidence type="ECO:0000256" key="6">
    <source>
        <dbReference type="ARBA" id="ARBA00035481"/>
    </source>
</evidence>
<evidence type="ECO:0000256" key="7">
    <source>
        <dbReference type="RuleBase" id="RU003934"/>
    </source>
</evidence>
<comment type="similarity">
    <text evidence="1 7">Belongs to the universal ribosomal protein uL23 family.</text>
</comment>
<evidence type="ECO:0000256" key="4">
    <source>
        <dbReference type="ARBA" id="ARBA00022980"/>
    </source>
</evidence>
<dbReference type="HAMAP" id="MF_01369_B">
    <property type="entry name" value="Ribosomal_uL23_B"/>
    <property type="match status" value="1"/>
</dbReference>
<evidence type="ECO:0000256" key="5">
    <source>
        <dbReference type="ARBA" id="ARBA00023274"/>
    </source>
</evidence>
<dbReference type="SUPFAM" id="SSF54189">
    <property type="entry name" value="Ribosomal proteins S24e, L23 and L15e"/>
    <property type="match status" value="1"/>
</dbReference>
<protein>
    <recommendedName>
        <fullName evidence="6 8">50S ribosomal protein L23</fullName>
    </recommendedName>
</protein>
<keyword evidence="2 8" id="KW-0699">rRNA-binding</keyword>
<dbReference type="InterPro" id="IPR013025">
    <property type="entry name" value="Ribosomal_uL23-like"/>
</dbReference>
<dbReference type="Gene3D" id="3.30.70.330">
    <property type="match status" value="1"/>
</dbReference>
<reference evidence="9" key="1">
    <citation type="journal article" date="2015" name="ISME J.">
        <title>Aquifer environment selects for microbial species cohorts in sediment and groundwater.</title>
        <authorList>
            <person name="Hug L.A."/>
            <person name="Thomas B.C."/>
            <person name="Brown C.T."/>
            <person name="Frischkorn K.R."/>
            <person name="Williams K.H."/>
            <person name="Tringe S.G."/>
            <person name="Banfield J.F."/>
        </authorList>
    </citation>
    <scope>NUCLEOTIDE SEQUENCE</scope>
</reference>
<dbReference type="PROSITE" id="PS00050">
    <property type="entry name" value="RIBOSOMAL_L23"/>
    <property type="match status" value="1"/>
</dbReference>
<name>A0A0H4T3B5_9BACT</name>
<dbReference type="NCBIfam" id="NF004363">
    <property type="entry name" value="PRK05738.2-4"/>
    <property type="match status" value="1"/>
</dbReference>
<proteinExistence type="inferred from homology"/>
<accession>A0A0H4T3B5</accession>
<dbReference type="InterPro" id="IPR001014">
    <property type="entry name" value="Ribosomal_uL23_CS"/>
</dbReference>
<dbReference type="AlphaFoldDB" id="A0A0H4T3B5"/>
<evidence type="ECO:0000313" key="9">
    <source>
        <dbReference type="EMBL" id="AKQ02166.1"/>
    </source>
</evidence>
<sequence length="100" mass="11447">RIPFFSLATTPLCIRDRSTEKSSAAYAARKEYAFMADPHATKREIKAAIQALFHVTVVGIRTLQQRSKRRTLGKRAGRRPRWKKAYVRLKEGDAIQVFEG</sequence>
<evidence type="ECO:0000256" key="2">
    <source>
        <dbReference type="ARBA" id="ARBA00022730"/>
    </source>
</evidence>
<gene>
    <name evidence="9" type="primary">rplW</name>
</gene>
<keyword evidence="5 7" id="KW-0687">Ribonucleoprotein</keyword>
<dbReference type="GO" id="GO:0003735">
    <property type="term" value="F:structural constituent of ribosome"/>
    <property type="evidence" value="ECO:0007669"/>
    <property type="project" value="InterPro"/>
</dbReference>
<evidence type="ECO:0000256" key="3">
    <source>
        <dbReference type="ARBA" id="ARBA00022884"/>
    </source>
</evidence>
<dbReference type="GO" id="GO:1990904">
    <property type="term" value="C:ribonucleoprotein complex"/>
    <property type="evidence" value="ECO:0007669"/>
    <property type="project" value="UniProtKB-KW"/>
</dbReference>
<dbReference type="GO" id="GO:0006412">
    <property type="term" value="P:translation"/>
    <property type="evidence" value="ECO:0007669"/>
    <property type="project" value="InterPro"/>
</dbReference>
<keyword evidence="3 8" id="KW-0694">RNA-binding</keyword>
<dbReference type="InterPro" id="IPR012677">
    <property type="entry name" value="Nucleotide-bd_a/b_plait_sf"/>
</dbReference>
<dbReference type="InterPro" id="IPR012678">
    <property type="entry name" value="Ribosomal_uL23/eL15/eS24_sf"/>
</dbReference>
<feature type="non-terminal residue" evidence="9">
    <location>
        <position position="1"/>
    </location>
</feature>
<organism evidence="9">
    <name type="scientific">uncultured Gemmatimonadetes bacterium Rifle_16ft_4_minimus_34782</name>
    <dbReference type="NCBI Taxonomy" id="1665096"/>
    <lineage>
        <taxon>Bacteria</taxon>
        <taxon>Pseudomonadati</taxon>
        <taxon>Gemmatimonadota</taxon>
        <taxon>environmental samples</taxon>
    </lineage>
</organism>
<dbReference type="Pfam" id="PF00276">
    <property type="entry name" value="Ribosomal_L23"/>
    <property type="match status" value="1"/>
</dbReference>
<keyword evidence="4 7" id="KW-0689">Ribosomal protein</keyword>
<dbReference type="GO" id="GO:0005840">
    <property type="term" value="C:ribosome"/>
    <property type="evidence" value="ECO:0007669"/>
    <property type="project" value="UniProtKB-KW"/>
</dbReference>